<evidence type="ECO:0000256" key="2">
    <source>
        <dbReference type="ARBA" id="ARBA00006459"/>
    </source>
</evidence>
<comment type="subcellular location">
    <subcellularLocation>
        <location evidence="1">Membrane</location>
        <topology evidence="1">Multi-pass membrane protein</topology>
    </subcellularLocation>
</comment>
<evidence type="ECO:0000256" key="9">
    <source>
        <dbReference type="SAM" id="Phobius"/>
    </source>
</evidence>
<keyword evidence="6 9" id="KW-1133">Transmembrane helix</keyword>
<dbReference type="GO" id="GO:0006865">
    <property type="term" value="P:amino acid transport"/>
    <property type="evidence" value="ECO:0007669"/>
    <property type="project" value="TreeGrafter"/>
</dbReference>
<name>A0A5N5TNZ5_9CRUS</name>
<feature type="binding site" evidence="8">
    <location>
        <position position="175"/>
    </location>
    <ligand>
        <name>Na(+)</name>
        <dbReference type="ChEBI" id="CHEBI:29101"/>
        <label>1</label>
    </ligand>
</feature>
<dbReference type="PRINTS" id="PR00176">
    <property type="entry name" value="NANEUSMPORT"/>
</dbReference>
<feature type="non-terminal residue" evidence="10">
    <location>
        <position position="1"/>
    </location>
</feature>
<accession>A0A5N5TNZ5</accession>
<keyword evidence="4 9" id="KW-0812">Transmembrane</keyword>
<sequence length="233" mass="26055">VSPYCGGIGVASAFVSLNVALYYNTIIAWCLYYLFGSFRSPLPWSDCPKEYYPNGSYTVVRECAKSSPTEYFWYRETLDISPDVSHPERFNWKIALCLLVAWVLTYLCMAKGIASSGKVVYVTATFPYLVLVIFFVRGITLRGMEDGLKHLFTPTWHKLLDPVVWLEAGTQIFFSLGLAFGGLIAFSSYNPVHNNCFRDAVVCGMINCCTAIFAAIVVFSVLGNKILSYISLE</sequence>
<dbReference type="SUPFAM" id="SSF161070">
    <property type="entry name" value="SNF-like"/>
    <property type="match status" value="1"/>
</dbReference>
<keyword evidence="8" id="KW-0915">Sodium</keyword>
<keyword evidence="7 9" id="KW-0472">Membrane</keyword>
<evidence type="ECO:0000313" key="11">
    <source>
        <dbReference type="Proteomes" id="UP000326759"/>
    </source>
</evidence>
<evidence type="ECO:0000256" key="6">
    <source>
        <dbReference type="ARBA" id="ARBA00022989"/>
    </source>
</evidence>
<evidence type="ECO:0000313" key="10">
    <source>
        <dbReference type="EMBL" id="KAB7507895.1"/>
    </source>
</evidence>
<dbReference type="InterPro" id="IPR037272">
    <property type="entry name" value="SNS_sf"/>
</dbReference>
<reference evidence="10 11" key="1">
    <citation type="journal article" date="2019" name="PLoS Biol.">
        <title>Sex chromosomes control vertical transmission of feminizing Wolbachia symbionts in an isopod.</title>
        <authorList>
            <person name="Becking T."/>
            <person name="Chebbi M.A."/>
            <person name="Giraud I."/>
            <person name="Moumen B."/>
            <person name="Laverre T."/>
            <person name="Caubet Y."/>
            <person name="Peccoud J."/>
            <person name="Gilbert C."/>
            <person name="Cordaux R."/>
        </authorList>
    </citation>
    <scope>NUCLEOTIDE SEQUENCE [LARGE SCALE GENOMIC DNA]</scope>
    <source>
        <strain evidence="10">ANa2</strain>
        <tissue evidence="10">Whole body excluding digestive tract and cuticle</tissue>
    </source>
</reference>
<dbReference type="Proteomes" id="UP000326759">
    <property type="component" value="Unassembled WGS sequence"/>
</dbReference>
<dbReference type="Pfam" id="PF00209">
    <property type="entry name" value="SNF"/>
    <property type="match status" value="1"/>
</dbReference>
<evidence type="ECO:0000256" key="8">
    <source>
        <dbReference type="PIRSR" id="PIRSR600175-1"/>
    </source>
</evidence>
<keyword evidence="8" id="KW-0479">Metal-binding</keyword>
<organism evidence="10 11">
    <name type="scientific">Armadillidium nasatum</name>
    <dbReference type="NCBI Taxonomy" id="96803"/>
    <lineage>
        <taxon>Eukaryota</taxon>
        <taxon>Metazoa</taxon>
        <taxon>Ecdysozoa</taxon>
        <taxon>Arthropoda</taxon>
        <taxon>Crustacea</taxon>
        <taxon>Multicrustacea</taxon>
        <taxon>Malacostraca</taxon>
        <taxon>Eumalacostraca</taxon>
        <taxon>Peracarida</taxon>
        <taxon>Isopoda</taxon>
        <taxon>Oniscidea</taxon>
        <taxon>Crinocheta</taxon>
        <taxon>Armadillidiidae</taxon>
        <taxon>Armadillidium</taxon>
    </lineage>
</organism>
<comment type="similarity">
    <text evidence="2">Belongs to the sodium:neurotransmitter symporter (SNF) (TC 2.A.22) family.</text>
</comment>
<evidence type="ECO:0000256" key="7">
    <source>
        <dbReference type="ARBA" id="ARBA00023136"/>
    </source>
</evidence>
<dbReference type="GO" id="GO:0005886">
    <property type="term" value="C:plasma membrane"/>
    <property type="evidence" value="ECO:0007669"/>
    <property type="project" value="TreeGrafter"/>
</dbReference>
<feature type="transmembrane region" description="Helical" evidence="9">
    <location>
        <begin position="119"/>
        <end position="139"/>
    </location>
</feature>
<evidence type="ECO:0000256" key="5">
    <source>
        <dbReference type="ARBA" id="ARBA00022847"/>
    </source>
</evidence>
<gene>
    <name evidence="10" type="ORF">Anas_00457</name>
</gene>
<keyword evidence="3" id="KW-0813">Transport</keyword>
<dbReference type="InterPro" id="IPR000175">
    <property type="entry name" value="Na/ntran_symport"/>
</dbReference>
<proteinExistence type="inferred from homology"/>
<dbReference type="GO" id="GO:0035725">
    <property type="term" value="P:sodium ion transmembrane transport"/>
    <property type="evidence" value="ECO:0007669"/>
    <property type="project" value="TreeGrafter"/>
</dbReference>
<dbReference type="PANTHER" id="PTHR11616">
    <property type="entry name" value="SODIUM/CHLORIDE DEPENDENT TRANSPORTER"/>
    <property type="match status" value="1"/>
</dbReference>
<dbReference type="GO" id="GO:0046872">
    <property type="term" value="F:metal ion binding"/>
    <property type="evidence" value="ECO:0007669"/>
    <property type="project" value="UniProtKB-KW"/>
</dbReference>
<dbReference type="GO" id="GO:0015293">
    <property type="term" value="F:symporter activity"/>
    <property type="evidence" value="ECO:0007669"/>
    <property type="project" value="UniProtKB-KW"/>
</dbReference>
<dbReference type="PROSITE" id="PS50267">
    <property type="entry name" value="NA_NEUROTRAN_SYMP_3"/>
    <property type="match status" value="1"/>
</dbReference>
<protein>
    <submittedName>
        <fullName evidence="10">Sodium-dependent neutral amino acid transporter B(0)AT1</fullName>
    </submittedName>
</protein>
<comment type="caution">
    <text evidence="10">The sequence shown here is derived from an EMBL/GenBank/DDBJ whole genome shotgun (WGS) entry which is preliminary data.</text>
</comment>
<evidence type="ECO:0000256" key="1">
    <source>
        <dbReference type="ARBA" id="ARBA00004141"/>
    </source>
</evidence>
<evidence type="ECO:0000256" key="4">
    <source>
        <dbReference type="ARBA" id="ARBA00022692"/>
    </source>
</evidence>
<feature type="transmembrane region" description="Helical" evidence="9">
    <location>
        <begin position="168"/>
        <end position="189"/>
    </location>
</feature>
<dbReference type="PANTHER" id="PTHR11616:SF182">
    <property type="entry name" value="TRANSPORTER"/>
    <property type="match status" value="1"/>
</dbReference>
<feature type="transmembrane region" description="Helical" evidence="9">
    <location>
        <begin position="12"/>
        <end position="35"/>
    </location>
</feature>
<keyword evidence="5" id="KW-0769">Symport</keyword>
<evidence type="ECO:0000256" key="3">
    <source>
        <dbReference type="ARBA" id="ARBA00022448"/>
    </source>
</evidence>
<keyword evidence="11" id="KW-1185">Reference proteome</keyword>
<feature type="transmembrane region" description="Helical" evidence="9">
    <location>
        <begin position="90"/>
        <end position="107"/>
    </location>
</feature>
<dbReference type="EMBL" id="SEYY01000160">
    <property type="protein sequence ID" value="KAB7507895.1"/>
    <property type="molecule type" value="Genomic_DNA"/>
</dbReference>
<dbReference type="AlphaFoldDB" id="A0A5N5TNZ5"/>
<feature type="binding site" evidence="8">
    <location>
        <position position="207"/>
    </location>
    <ligand>
        <name>Na(+)</name>
        <dbReference type="ChEBI" id="CHEBI:29101"/>
        <label>1</label>
    </ligand>
</feature>
<dbReference type="OrthoDB" id="6348608at2759"/>
<feature type="transmembrane region" description="Helical" evidence="9">
    <location>
        <begin position="201"/>
        <end position="222"/>
    </location>
</feature>